<dbReference type="AlphaFoldDB" id="A0A1H3K6K6"/>
<dbReference type="RefSeq" id="WP_093311068.1">
    <property type="nucleotide sequence ID" value="NZ_FNPV01000002.1"/>
</dbReference>
<evidence type="ECO:0000256" key="1">
    <source>
        <dbReference type="SAM" id="Coils"/>
    </source>
</evidence>
<evidence type="ECO:0000313" key="3">
    <source>
        <dbReference type="Proteomes" id="UP000199230"/>
    </source>
</evidence>
<organism evidence="2 3">
    <name type="scientific">Tindallia californiensis</name>
    <dbReference type="NCBI Taxonomy" id="159292"/>
    <lineage>
        <taxon>Bacteria</taxon>
        <taxon>Bacillati</taxon>
        <taxon>Bacillota</taxon>
        <taxon>Clostridia</taxon>
        <taxon>Peptostreptococcales</taxon>
        <taxon>Tindalliaceae</taxon>
        <taxon>Tindallia</taxon>
    </lineage>
</organism>
<gene>
    <name evidence="2" type="ORF">SAMN05192546_102225</name>
</gene>
<protein>
    <submittedName>
        <fullName evidence="2">Uncharacterized protein</fullName>
    </submittedName>
</protein>
<keyword evidence="3" id="KW-1185">Reference proteome</keyword>
<sequence>MIFKNRPDIELNEELVKRNKVPLLIKDPLWKSMSVHIKDRKIGALSKKLEQLIKEEKMNEAEINKFKKKKTEITKNILEMSHHLNENDQYHLIDKMNKTKEELQKTNQHLENAYEKRERMPVEIQNANMELLSATVEKAALHLVKENEAHQKVEVEIEQVRNKLNLLRENKEKAEERIQLYYQFLHSLLGPEQMEKLDNQIQYTDGKL</sequence>
<dbReference type="STRING" id="159292.SAMN05192546_102225"/>
<keyword evidence="1" id="KW-0175">Coiled coil</keyword>
<feature type="coiled-coil region" evidence="1">
    <location>
        <begin position="93"/>
        <end position="177"/>
    </location>
</feature>
<reference evidence="2 3" key="1">
    <citation type="submission" date="2016-10" db="EMBL/GenBank/DDBJ databases">
        <authorList>
            <person name="de Groot N.N."/>
        </authorList>
    </citation>
    <scope>NUCLEOTIDE SEQUENCE [LARGE SCALE GENOMIC DNA]</scope>
    <source>
        <strain evidence="2 3">APO</strain>
    </source>
</reference>
<name>A0A1H3K6K6_9FIRM</name>
<dbReference type="OrthoDB" id="1707350at2"/>
<accession>A0A1H3K6K6</accession>
<evidence type="ECO:0000313" key="2">
    <source>
        <dbReference type="EMBL" id="SDY47144.1"/>
    </source>
</evidence>
<dbReference type="EMBL" id="FNPV01000002">
    <property type="protein sequence ID" value="SDY47144.1"/>
    <property type="molecule type" value="Genomic_DNA"/>
</dbReference>
<proteinExistence type="predicted"/>
<dbReference type="Proteomes" id="UP000199230">
    <property type="component" value="Unassembled WGS sequence"/>
</dbReference>